<evidence type="ECO:0000313" key="2">
    <source>
        <dbReference type="EMBL" id="KAF5196011.1"/>
    </source>
</evidence>
<dbReference type="OrthoDB" id="1928179at2759"/>
<dbReference type="EMBL" id="JABWDY010016559">
    <property type="protein sequence ID" value="KAF5196011.1"/>
    <property type="molecule type" value="Genomic_DNA"/>
</dbReference>
<feature type="compositionally biased region" description="Basic and acidic residues" evidence="1">
    <location>
        <begin position="37"/>
        <end position="63"/>
    </location>
</feature>
<keyword evidence="3" id="KW-1185">Reference proteome</keyword>
<gene>
    <name evidence="2" type="ORF">FRX31_014403</name>
</gene>
<organism evidence="2 3">
    <name type="scientific">Thalictrum thalictroides</name>
    <name type="common">Rue-anemone</name>
    <name type="synonym">Anemone thalictroides</name>
    <dbReference type="NCBI Taxonomy" id="46969"/>
    <lineage>
        <taxon>Eukaryota</taxon>
        <taxon>Viridiplantae</taxon>
        <taxon>Streptophyta</taxon>
        <taxon>Embryophyta</taxon>
        <taxon>Tracheophyta</taxon>
        <taxon>Spermatophyta</taxon>
        <taxon>Magnoliopsida</taxon>
        <taxon>Ranunculales</taxon>
        <taxon>Ranunculaceae</taxon>
        <taxon>Thalictroideae</taxon>
        <taxon>Thalictrum</taxon>
    </lineage>
</organism>
<comment type="caution">
    <text evidence="2">The sequence shown here is derived from an EMBL/GenBank/DDBJ whole genome shotgun (WGS) entry which is preliminary data.</text>
</comment>
<evidence type="ECO:0000256" key="1">
    <source>
        <dbReference type="SAM" id="MobiDB-lite"/>
    </source>
</evidence>
<feature type="compositionally biased region" description="Acidic residues" evidence="1">
    <location>
        <begin position="7"/>
        <end position="26"/>
    </location>
</feature>
<feature type="region of interest" description="Disordered" evidence="1">
    <location>
        <begin position="1"/>
        <end position="63"/>
    </location>
</feature>
<dbReference type="Proteomes" id="UP000554482">
    <property type="component" value="Unassembled WGS sequence"/>
</dbReference>
<feature type="non-terminal residue" evidence="2">
    <location>
        <position position="63"/>
    </location>
</feature>
<accession>A0A7J6WF64</accession>
<protein>
    <submittedName>
        <fullName evidence="2">Uncharacterized protein</fullName>
    </submittedName>
</protein>
<proteinExistence type="predicted"/>
<name>A0A7J6WF64_THATH</name>
<sequence>MENEKENGDDESKDTENDERESEEQEKIDTVGSSEGQGRDESNRNVQEAREVHYKGDDASSAV</sequence>
<reference evidence="2 3" key="1">
    <citation type="submission" date="2020-06" db="EMBL/GenBank/DDBJ databases">
        <title>Transcriptomic and genomic resources for Thalictrum thalictroides and T. hernandezii: Facilitating candidate gene discovery in an emerging model plant lineage.</title>
        <authorList>
            <person name="Arias T."/>
            <person name="Riano-Pachon D.M."/>
            <person name="Di Stilio V.S."/>
        </authorList>
    </citation>
    <scope>NUCLEOTIDE SEQUENCE [LARGE SCALE GENOMIC DNA]</scope>
    <source>
        <strain evidence="3">cv. WT478/WT964</strain>
        <tissue evidence="2">Leaves</tissue>
    </source>
</reference>
<evidence type="ECO:0000313" key="3">
    <source>
        <dbReference type="Proteomes" id="UP000554482"/>
    </source>
</evidence>
<dbReference type="AlphaFoldDB" id="A0A7J6WF64"/>